<reference evidence="2 3" key="1">
    <citation type="submission" date="2017-11" db="EMBL/GenBank/DDBJ databases">
        <title>Genome sequencing of Fusobacterium periodonticum KCOM 1263.</title>
        <authorList>
            <person name="Kook J.-K."/>
            <person name="Park S.-N."/>
            <person name="Lim Y.K."/>
        </authorList>
    </citation>
    <scope>NUCLEOTIDE SEQUENCE [LARGE SCALE GENOMIC DNA]</scope>
    <source>
        <strain evidence="2 3">KCOM 1263</strain>
    </source>
</reference>
<dbReference type="RefSeq" id="WP_099987866.1">
    <property type="nucleotide sequence ID" value="NZ_CP024700.1"/>
</dbReference>
<dbReference type="Pfam" id="PF09848">
    <property type="entry name" value="SLFN-g3_helicase"/>
    <property type="match status" value="1"/>
</dbReference>
<proteinExistence type="predicted"/>
<dbReference type="InterPro" id="IPR000305">
    <property type="entry name" value="GIY-YIG_endonuc"/>
</dbReference>
<dbReference type="InterPro" id="IPR018647">
    <property type="entry name" value="SLFN_3-like_DNA/RNA_helicase"/>
</dbReference>
<evidence type="ECO:0000313" key="3">
    <source>
        <dbReference type="Proteomes" id="UP000228552"/>
    </source>
</evidence>
<feature type="domain" description="GIY-YIG" evidence="1">
    <location>
        <begin position="33"/>
        <end position="107"/>
    </location>
</feature>
<dbReference type="InterPro" id="IPR014001">
    <property type="entry name" value="Helicase_ATP-bd"/>
</dbReference>
<sequence length="551" mass="64447">MEKKYEVLNLKIDKNADLILNNLTEKENKVIDKRNVVYIYYGKKSLYIGKSAKLEQRHKQHKSNPDFEMKEYTDLIVLYGESVKDNINYIEKVLINLFIADNDKTNKKIKRIVKNKKSGDDCEYTNLEKDIDAKVITPFWENELNELKLINLKTITKVKNSILCKYSPFFILSEQQKEIIDKILAKDGNYLIEGAAGTGKTVMLTNLAAKIYEKYDGKKKIAVVVKSNWKESGEKIFNNYGLEKITVATWSKLIENQQKYDYILIDEAHRLPYKYGGKQISTDYVGLRDEKYSLKSLEKLGKFLILFFDEKQAIRPADIPIEYFQEYFKKKKFQRFSLNTQFRISVKDKNKKYTADDYLKGIKYALQLSEDTSFDKELFSNPDKDSYFGLVDSITDLFSYIKRMDNLIQSSQNRVIAGYTKEWKSKTDPTQYDWTEGKKVWKWNSRSKNWINAKNSENEIGCVHSVQGIDINCVGLIIGKDLIYREGKVIANLKEYCDKYGRTDNIDELTGLIKNIYYVLATRGVDGIRIYIEDKELRNHFMRTLGIKKMK</sequence>
<dbReference type="SUPFAM" id="SSF52540">
    <property type="entry name" value="P-loop containing nucleoside triphosphate hydrolases"/>
    <property type="match status" value="1"/>
</dbReference>
<organism evidence="2 3">
    <name type="scientific">Fusobacterium pseudoperiodonticum</name>
    <dbReference type="NCBI Taxonomy" id="2663009"/>
    <lineage>
        <taxon>Bacteria</taxon>
        <taxon>Fusobacteriati</taxon>
        <taxon>Fusobacteriota</taxon>
        <taxon>Fusobacteriia</taxon>
        <taxon>Fusobacteriales</taxon>
        <taxon>Fusobacteriaceae</taxon>
        <taxon>Fusobacterium</taxon>
    </lineage>
</organism>
<evidence type="ECO:0000313" key="2">
    <source>
        <dbReference type="EMBL" id="ATV61955.1"/>
    </source>
</evidence>
<gene>
    <name evidence="2" type="ORF">CTM74_08995</name>
</gene>
<dbReference type="InterPro" id="IPR027417">
    <property type="entry name" value="P-loop_NTPase"/>
</dbReference>
<dbReference type="EMBL" id="CP024700">
    <property type="protein sequence ID" value="ATV61955.1"/>
    <property type="molecule type" value="Genomic_DNA"/>
</dbReference>
<evidence type="ECO:0000259" key="1">
    <source>
        <dbReference type="PROSITE" id="PS50164"/>
    </source>
</evidence>
<dbReference type="Gene3D" id="3.40.50.300">
    <property type="entry name" value="P-loop containing nucleotide triphosphate hydrolases"/>
    <property type="match status" value="1"/>
</dbReference>
<dbReference type="AlphaFoldDB" id="A0AAD0F1R6"/>
<dbReference type="PROSITE" id="PS50164">
    <property type="entry name" value="GIY_YIG"/>
    <property type="match status" value="1"/>
</dbReference>
<accession>A0AAD0F1R6</accession>
<dbReference type="Proteomes" id="UP000228552">
    <property type="component" value="Chromosome"/>
</dbReference>
<dbReference type="SMART" id="SM00487">
    <property type="entry name" value="DEXDc"/>
    <property type="match status" value="1"/>
</dbReference>
<protein>
    <recommendedName>
        <fullName evidence="1">GIY-YIG domain-containing protein</fullName>
    </recommendedName>
</protein>
<name>A0AAD0F1R6_9FUSO</name>
<keyword evidence="3" id="KW-1185">Reference proteome</keyword>